<feature type="domain" description="Glycosyl transferase family 28 C-terminal" evidence="13">
    <location>
        <begin position="179"/>
        <end position="337"/>
    </location>
</feature>
<evidence type="ECO:0000256" key="1">
    <source>
        <dbReference type="ARBA" id="ARBA00022475"/>
    </source>
</evidence>
<keyword evidence="11" id="KW-0812">Transmembrane</keyword>
<evidence type="ECO:0000256" key="4">
    <source>
        <dbReference type="ARBA" id="ARBA00022679"/>
    </source>
</evidence>
<evidence type="ECO:0000259" key="13">
    <source>
        <dbReference type="Pfam" id="PF04101"/>
    </source>
</evidence>
<keyword evidence="7 10" id="KW-0472">Membrane</keyword>
<feature type="binding site" evidence="10">
    <location>
        <position position="122"/>
    </location>
    <ligand>
        <name>UDP-N-acetyl-alpha-D-glucosamine</name>
        <dbReference type="ChEBI" id="CHEBI:57705"/>
    </ligand>
</feature>
<dbReference type="InterPro" id="IPR006009">
    <property type="entry name" value="GlcNAc_MurG"/>
</dbReference>
<evidence type="ECO:0000256" key="7">
    <source>
        <dbReference type="ARBA" id="ARBA00023136"/>
    </source>
</evidence>
<keyword evidence="11" id="KW-1133">Transmembrane helix</keyword>
<feature type="binding site" evidence="10">
    <location>
        <position position="185"/>
    </location>
    <ligand>
        <name>UDP-N-acetyl-alpha-D-glucosamine</name>
        <dbReference type="ChEBI" id="CHEBI:57705"/>
    </ligand>
</feature>
<comment type="caution">
    <text evidence="14">The sequence shown here is derived from an EMBL/GenBank/DDBJ whole genome shotgun (WGS) entry which is preliminary data.</text>
</comment>
<dbReference type="SUPFAM" id="SSF53756">
    <property type="entry name" value="UDP-Glycosyltransferase/glycogen phosphorylase"/>
    <property type="match status" value="1"/>
</dbReference>
<proteinExistence type="inferred from homology"/>
<evidence type="ECO:0000256" key="11">
    <source>
        <dbReference type="SAM" id="Phobius"/>
    </source>
</evidence>
<dbReference type="InterPro" id="IPR004276">
    <property type="entry name" value="GlycoTrans_28_N"/>
</dbReference>
<dbReference type="GO" id="GO:0008360">
    <property type="term" value="P:regulation of cell shape"/>
    <property type="evidence" value="ECO:0007669"/>
    <property type="project" value="UniProtKB-KW"/>
</dbReference>
<evidence type="ECO:0000256" key="6">
    <source>
        <dbReference type="ARBA" id="ARBA00022984"/>
    </source>
</evidence>
<dbReference type="Gene3D" id="3.40.50.2000">
    <property type="entry name" value="Glycogen Phosphorylase B"/>
    <property type="match status" value="2"/>
</dbReference>
<keyword evidence="1 10" id="KW-1003">Cell membrane</keyword>
<dbReference type="Proteomes" id="UP000315782">
    <property type="component" value="Unassembled WGS sequence"/>
</dbReference>
<dbReference type="PANTHER" id="PTHR21015">
    <property type="entry name" value="UDP-N-ACETYLGLUCOSAMINE--N-ACETYLMURAMYL-(PENTAPEPTIDE) PYROPHOSPHORYL-UNDECAPRENOL N-ACETYLGLUCOSAMINE TRANSFERASE 1"/>
    <property type="match status" value="1"/>
</dbReference>
<protein>
    <recommendedName>
        <fullName evidence="10">UDP-N-acetylglucosamine--N-acetylmuramyl-(pentapeptide) pyrophosphoryl-undecaprenol N-acetylglucosamine transferase</fullName>
        <ecNumber evidence="10">2.4.1.227</ecNumber>
    </recommendedName>
    <alternativeName>
        <fullName evidence="10">Undecaprenyl-PP-MurNAc-pentapeptide-UDPGlcNAc GlcNAc transferase</fullName>
    </alternativeName>
</protein>
<evidence type="ECO:0000313" key="14">
    <source>
        <dbReference type="EMBL" id="RZO21255.1"/>
    </source>
</evidence>
<gene>
    <name evidence="10" type="primary">murG</name>
    <name evidence="14" type="ORF">EVA96_01935</name>
</gene>
<dbReference type="AlphaFoldDB" id="A0A520MJ65"/>
<feature type="binding site" evidence="10">
    <location>
        <position position="282"/>
    </location>
    <ligand>
        <name>UDP-N-acetyl-alpha-D-glucosamine</name>
        <dbReference type="ChEBI" id="CHEBI:57705"/>
    </ligand>
</feature>
<dbReference type="InterPro" id="IPR007235">
    <property type="entry name" value="Glyco_trans_28_C"/>
</dbReference>
<reference evidence="14 15" key="1">
    <citation type="submission" date="2019-02" db="EMBL/GenBank/DDBJ databases">
        <title>Prokaryotic population dynamics and viral predation in marine succession experiment using metagenomics: the confinement effect.</title>
        <authorList>
            <person name="Haro-Moreno J.M."/>
            <person name="Rodriguez-Valera F."/>
            <person name="Lopez-Perez M."/>
        </authorList>
    </citation>
    <scope>NUCLEOTIDE SEQUENCE [LARGE SCALE GENOMIC DNA]</scope>
    <source>
        <strain evidence="14">MED-G163</strain>
    </source>
</reference>
<dbReference type="GO" id="GO:0005975">
    <property type="term" value="P:carbohydrate metabolic process"/>
    <property type="evidence" value="ECO:0007669"/>
    <property type="project" value="InterPro"/>
</dbReference>
<evidence type="ECO:0000313" key="15">
    <source>
        <dbReference type="Proteomes" id="UP000315782"/>
    </source>
</evidence>
<comment type="function">
    <text evidence="10">Cell wall formation. Catalyzes the transfer of a GlcNAc subunit on undecaprenyl-pyrophosphoryl-MurNAc-pentapeptide (lipid intermediate I) to form undecaprenyl-pyrophosphoryl-MurNAc-(pentapeptide)GlcNAc (lipid intermediate II).</text>
</comment>
<organism evidence="14 15">
    <name type="scientific">SAR86 cluster bacterium</name>
    <dbReference type="NCBI Taxonomy" id="2030880"/>
    <lineage>
        <taxon>Bacteria</taxon>
        <taxon>Pseudomonadati</taxon>
        <taxon>Pseudomonadota</taxon>
        <taxon>Gammaproteobacteria</taxon>
        <taxon>SAR86 cluster</taxon>
    </lineage>
</organism>
<dbReference type="GO" id="GO:0005886">
    <property type="term" value="C:plasma membrane"/>
    <property type="evidence" value="ECO:0007669"/>
    <property type="project" value="UniProtKB-SubCell"/>
</dbReference>
<keyword evidence="9 10" id="KW-0961">Cell wall biogenesis/degradation</keyword>
<comment type="pathway">
    <text evidence="10">Cell wall biogenesis; peptidoglycan biosynthesis.</text>
</comment>
<evidence type="ECO:0000256" key="10">
    <source>
        <dbReference type="HAMAP-Rule" id="MF_00033"/>
    </source>
</evidence>
<evidence type="ECO:0000256" key="3">
    <source>
        <dbReference type="ARBA" id="ARBA00022676"/>
    </source>
</evidence>
<accession>A0A520MJ65</accession>
<dbReference type="EC" id="2.4.1.227" evidence="10"/>
<feature type="domain" description="Glycosyltransferase family 28 N-terminal" evidence="12">
    <location>
        <begin position="5"/>
        <end position="137"/>
    </location>
</feature>
<evidence type="ECO:0000259" key="12">
    <source>
        <dbReference type="Pfam" id="PF03033"/>
    </source>
</evidence>
<dbReference type="GO" id="GO:0009252">
    <property type="term" value="P:peptidoglycan biosynthetic process"/>
    <property type="evidence" value="ECO:0007669"/>
    <property type="project" value="UniProtKB-UniRule"/>
</dbReference>
<dbReference type="Pfam" id="PF04101">
    <property type="entry name" value="Glyco_tran_28_C"/>
    <property type="match status" value="1"/>
</dbReference>
<dbReference type="UniPathway" id="UPA00219"/>
<comment type="caution">
    <text evidence="10">Lacks conserved residue(s) required for the propagation of feature annotation.</text>
</comment>
<keyword evidence="5 10" id="KW-0133">Cell shape</keyword>
<dbReference type="Pfam" id="PF03033">
    <property type="entry name" value="Glyco_transf_28"/>
    <property type="match status" value="1"/>
</dbReference>
<dbReference type="CDD" id="cd03785">
    <property type="entry name" value="GT28_MurG"/>
    <property type="match status" value="1"/>
</dbReference>
<keyword evidence="6 10" id="KW-0573">Peptidoglycan synthesis</keyword>
<evidence type="ECO:0000256" key="5">
    <source>
        <dbReference type="ARBA" id="ARBA00022960"/>
    </source>
</evidence>
<dbReference type="GO" id="GO:0071555">
    <property type="term" value="P:cell wall organization"/>
    <property type="evidence" value="ECO:0007669"/>
    <property type="project" value="UniProtKB-KW"/>
</dbReference>
<sequence>MKILVSAAKTGGHVFPAIAIGDELIKRGHQVIFLGSGAEIETNALRGKKFSYYQISMTGFRGKNILNKIRTLFLIPLNILKTIQILRKERIDAMIGFGGFITLPPAFAFLIMGKPIFTHEQNSVIGSANKVLSKFSKINFIAFPTISNIKNTFVSGNPIRAVFTSNTDNKIRAEQEIRIYVTGGSQGAEYINSNVPKCFKEYNKYLKIKHQCGKGKIDQVKNLYSHIKVDAEVKEFYDNPQLIINWADFVITRSGALSISEISSMSRGMLMIPLPSSIDNHQFFNAKHIEGIGMGIIHNQSDKFEILNKKLSDIIEQKTYNKWKEKNNFEHINAATKIVDEVTKYISK</sequence>
<name>A0A520MJ65_9GAMM</name>
<comment type="similarity">
    <text evidence="10">Belongs to the glycosyltransferase 28 family. MurG subfamily.</text>
</comment>
<dbReference type="GO" id="GO:0050511">
    <property type="term" value="F:undecaprenyldiphospho-muramoylpentapeptide beta-N-acetylglucosaminyltransferase activity"/>
    <property type="evidence" value="ECO:0007669"/>
    <property type="project" value="UniProtKB-UniRule"/>
</dbReference>
<dbReference type="GO" id="GO:0051301">
    <property type="term" value="P:cell division"/>
    <property type="evidence" value="ECO:0007669"/>
    <property type="project" value="UniProtKB-KW"/>
</dbReference>
<dbReference type="GO" id="GO:0051991">
    <property type="term" value="F:UDP-N-acetyl-D-glucosamine:N-acetylmuramoyl-L-alanyl-D-glutamyl-meso-2,6-diaminopimelyl-D-alanyl-D-alanine-diphosphoundecaprenol 4-beta-N-acetylglucosaminlytransferase activity"/>
    <property type="evidence" value="ECO:0007669"/>
    <property type="project" value="RHEA"/>
</dbReference>
<dbReference type="EMBL" id="SHBI01000008">
    <property type="protein sequence ID" value="RZO21255.1"/>
    <property type="molecule type" value="Genomic_DNA"/>
</dbReference>
<feature type="transmembrane region" description="Helical" evidence="11">
    <location>
        <begin position="91"/>
        <end position="112"/>
    </location>
</feature>
<keyword evidence="8 10" id="KW-0131">Cell cycle</keyword>
<feature type="binding site" evidence="10">
    <location>
        <begin position="10"/>
        <end position="12"/>
    </location>
    <ligand>
        <name>UDP-N-acetyl-alpha-D-glucosamine</name>
        <dbReference type="ChEBI" id="CHEBI:57705"/>
    </ligand>
</feature>
<dbReference type="HAMAP" id="MF_00033">
    <property type="entry name" value="MurG"/>
    <property type="match status" value="1"/>
</dbReference>
<comment type="subcellular location">
    <subcellularLocation>
        <location evidence="10">Cell membrane</location>
        <topology evidence="10">Peripheral membrane protein</topology>
        <orientation evidence="10">Cytoplasmic side</orientation>
    </subcellularLocation>
</comment>
<evidence type="ECO:0000256" key="9">
    <source>
        <dbReference type="ARBA" id="ARBA00023316"/>
    </source>
</evidence>
<keyword evidence="2 10" id="KW-0132">Cell division</keyword>
<feature type="binding site" evidence="10">
    <location>
        <position position="160"/>
    </location>
    <ligand>
        <name>UDP-N-acetyl-alpha-D-glucosamine</name>
        <dbReference type="ChEBI" id="CHEBI:57705"/>
    </ligand>
</feature>
<dbReference type="PANTHER" id="PTHR21015:SF22">
    <property type="entry name" value="GLYCOSYLTRANSFERASE"/>
    <property type="match status" value="1"/>
</dbReference>
<comment type="catalytic activity">
    <reaction evidence="10">
        <text>di-trans,octa-cis-undecaprenyl diphospho-N-acetyl-alpha-D-muramoyl-L-alanyl-D-glutamyl-meso-2,6-diaminopimeloyl-D-alanyl-D-alanine + UDP-N-acetyl-alpha-D-glucosamine = di-trans,octa-cis-undecaprenyl diphospho-[N-acetyl-alpha-D-glucosaminyl-(1-&gt;4)]-N-acetyl-alpha-D-muramoyl-L-alanyl-D-glutamyl-meso-2,6-diaminopimeloyl-D-alanyl-D-alanine + UDP + H(+)</text>
        <dbReference type="Rhea" id="RHEA:31227"/>
        <dbReference type="ChEBI" id="CHEBI:15378"/>
        <dbReference type="ChEBI" id="CHEBI:57705"/>
        <dbReference type="ChEBI" id="CHEBI:58223"/>
        <dbReference type="ChEBI" id="CHEBI:61387"/>
        <dbReference type="ChEBI" id="CHEBI:61388"/>
        <dbReference type="EC" id="2.4.1.227"/>
    </reaction>
</comment>
<evidence type="ECO:0000256" key="8">
    <source>
        <dbReference type="ARBA" id="ARBA00023306"/>
    </source>
</evidence>
<keyword evidence="3 10" id="KW-0328">Glycosyltransferase</keyword>
<keyword evidence="4 10" id="KW-0808">Transferase</keyword>
<evidence type="ECO:0000256" key="2">
    <source>
        <dbReference type="ARBA" id="ARBA00022618"/>
    </source>
</evidence>